<dbReference type="SUPFAM" id="SSF55060">
    <property type="entry name" value="GHMP Kinase, C-terminal domain"/>
    <property type="match status" value="1"/>
</dbReference>
<dbReference type="PRINTS" id="PR00959">
    <property type="entry name" value="MEVGALKINASE"/>
</dbReference>
<dbReference type="InterPro" id="IPR006204">
    <property type="entry name" value="GHMP_kinase_N_dom"/>
</dbReference>
<dbReference type="InterPro" id="IPR020568">
    <property type="entry name" value="Ribosomal_Su5_D2-typ_SF"/>
</dbReference>
<dbReference type="EMBL" id="FQNF01000062">
    <property type="protein sequence ID" value="SGZ40725.1"/>
    <property type="molecule type" value="Genomic_DNA"/>
</dbReference>
<keyword evidence="14" id="KW-0756">Sterol biosynthesis</keyword>
<comment type="function">
    <text evidence="14">Mevalonate kinase; part of the second module of ergosterol biosynthesis pathway that includes the middle steps of the pathway. The second module is carried out in the vacuole and involves the formation of farnesyl diphosphate, which is also an important intermediate in the biosynthesis of ubiquinone, dolichol, heme and prenylated proteins.</text>
</comment>
<dbReference type="GO" id="GO:0005829">
    <property type="term" value="C:cytosol"/>
    <property type="evidence" value="ECO:0007669"/>
    <property type="project" value="TreeGrafter"/>
</dbReference>
<dbReference type="InterPro" id="IPR014721">
    <property type="entry name" value="Ribsml_uS5_D2-typ_fold_subgr"/>
</dbReference>
<evidence type="ECO:0000256" key="8">
    <source>
        <dbReference type="ARBA" id="ARBA00022777"/>
    </source>
</evidence>
<evidence type="ECO:0000259" key="16">
    <source>
        <dbReference type="Pfam" id="PF08544"/>
    </source>
</evidence>
<accession>A0A1L0CP70</accession>
<dbReference type="GO" id="GO:0010142">
    <property type="term" value="P:farnesyl diphosphate biosynthetic process, mevalonate pathway"/>
    <property type="evidence" value="ECO:0007669"/>
    <property type="project" value="EnsemblFungi"/>
</dbReference>
<dbReference type="InterPro" id="IPR006205">
    <property type="entry name" value="Mev_gal_kin"/>
</dbReference>
<dbReference type="Gene3D" id="3.30.230.10">
    <property type="match status" value="1"/>
</dbReference>
<dbReference type="PROSITE" id="PS00627">
    <property type="entry name" value="GHMP_KINASES_ATP"/>
    <property type="match status" value="1"/>
</dbReference>
<evidence type="ECO:0000313" key="18">
    <source>
        <dbReference type="Proteomes" id="UP000183365"/>
    </source>
</evidence>
<keyword evidence="14" id="KW-0752">Steroid biosynthesis</keyword>
<comment type="pathway">
    <text evidence="13 14">Isoprenoid biosynthesis; isopentenyl diphosphate biosynthesis via mevalonate pathway; isopentenyl diphosphate from (R)-mevalonate: step 1/3.</text>
</comment>
<proteinExistence type="inferred from homology"/>
<dbReference type="Gene3D" id="3.30.70.890">
    <property type="entry name" value="GHMP kinase, C-terminal domain"/>
    <property type="match status" value="1"/>
</dbReference>
<reference evidence="18" key="1">
    <citation type="submission" date="2016-11" db="EMBL/GenBank/DDBJ databases">
        <authorList>
            <person name="Guldener U."/>
        </authorList>
    </citation>
    <scope>NUCLEOTIDE SEQUENCE [LARGE SCALE GENOMIC DNA]</scope>
</reference>
<evidence type="ECO:0000256" key="7">
    <source>
        <dbReference type="ARBA" id="ARBA00022741"/>
    </source>
</evidence>
<dbReference type="SUPFAM" id="SSF54211">
    <property type="entry name" value="Ribosomal protein S5 domain 2-like"/>
    <property type="match status" value="1"/>
</dbReference>
<keyword evidence="14" id="KW-0753">Steroid metabolism</keyword>
<dbReference type="Proteomes" id="UP000183365">
    <property type="component" value="Unassembled WGS sequence"/>
</dbReference>
<dbReference type="GO" id="GO:0019287">
    <property type="term" value="P:isopentenyl diphosphate biosynthetic process, mevalonate pathway"/>
    <property type="evidence" value="ECO:0007669"/>
    <property type="project" value="UniProtKB-UniPathway"/>
</dbReference>
<evidence type="ECO:0000259" key="15">
    <source>
        <dbReference type="Pfam" id="PF00288"/>
    </source>
</evidence>
<keyword evidence="14" id="KW-1207">Sterol metabolism</keyword>
<protein>
    <recommendedName>
        <fullName evidence="3 14">Mevalonate kinase</fullName>
        <shortName evidence="14">MK</shortName>
        <ecNumber evidence="3 14">2.7.1.36</ecNumber>
    </recommendedName>
</protein>
<keyword evidence="8 14" id="KW-0418">Kinase</keyword>
<keyword evidence="4 14" id="KW-0963">Cytoplasm</keyword>
<keyword evidence="11 14" id="KW-0443">Lipid metabolism</keyword>
<evidence type="ECO:0000256" key="10">
    <source>
        <dbReference type="ARBA" id="ARBA00022842"/>
    </source>
</evidence>
<feature type="domain" description="GHMP kinase N-terminal" evidence="15">
    <location>
        <begin position="146"/>
        <end position="215"/>
    </location>
</feature>
<evidence type="ECO:0000256" key="2">
    <source>
        <dbReference type="ARBA" id="ARBA00006495"/>
    </source>
</evidence>
<dbReference type="InterPro" id="IPR006203">
    <property type="entry name" value="GHMP_knse_ATP-bd_CS"/>
</dbReference>
<dbReference type="InterPro" id="IPR013750">
    <property type="entry name" value="GHMP_kinase_C_dom"/>
</dbReference>
<evidence type="ECO:0000313" key="17">
    <source>
        <dbReference type="EMBL" id="SGZ40725.1"/>
    </source>
</evidence>
<keyword evidence="6 14" id="KW-0808">Transferase</keyword>
<evidence type="ECO:0000256" key="1">
    <source>
        <dbReference type="ARBA" id="ARBA00004496"/>
    </source>
</evidence>
<keyword evidence="9 14" id="KW-0067">ATP-binding</keyword>
<dbReference type="NCBIfam" id="TIGR00549">
    <property type="entry name" value="mevalon_kin"/>
    <property type="match status" value="1"/>
</dbReference>
<dbReference type="OrthoDB" id="1652964at2759"/>
<dbReference type="PANTHER" id="PTHR43290">
    <property type="entry name" value="MEVALONATE KINASE"/>
    <property type="match status" value="1"/>
</dbReference>
<evidence type="ECO:0000256" key="12">
    <source>
        <dbReference type="ARBA" id="ARBA00029310"/>
    </source>
</evidence>
<dbReference type="Pfam" id="PF08544">
    <property type="entry name" value="GHMP_kinases_C"/>
    <property type="match status" value="1"/>
</dbReference>
<comment type="catalytic activity">
    <reaction evidence="12">
        <text>(R)-mevalonate + ATP = (R)-5-phosphomevalonate + ADP + H(+)</text>
        <dbReference type="Rhea" id="RHEA:17065"/>
        <dbReference type="ChEBI" id="CHEBI:15378"/>
        <dbReference type="ChEBI" id="CHEBI:30616"/>
        <dbReference type="ChEBI" id="CHEBI:36464"/>
        <dbReference type="ChEBI" id="CHEBI:58146"/>
        <dbReference type="ChEBI" id="CHEBI:456216"/>
        <dbReference type="EC" id="2.7.1.36"/>
    </reaction>
    <physiologicalReaction direction="left-to-right" evidence="12">
        <dbReference type="Rhea" id="RHEA:17066"/>
    </physiologicalReaction>
</comment>
<dbReference type="GO" id="GO:0004496">
    <property type="term" value="F:mevalonate kinase activity"/>
    <property type="evidence" value="ECO:0007669"/>
    <property type="project" value="UniProtKB-EC"/>
</dbReference>
<dbReference type="EC" id="2.7.1.36" evidence="3 14"/>
<evidence type="ECO:0000256" key="11">
    <source>
        <dbReference type="ARBA" id="ARBA00023098"/>
    </source>
</evidence>
<comment type="similarity">
    <text evidence="2 14">Belongs to the GHMP kinase family. Mevalonate kinase subfamily.</text>
</comment>
<evidence type="ECO:0000256" key="13">
    <source>
        <dbReference type="ARBA" id="ARBA00029438"/>
    </source>
</evidence>
<gene>
    <name evidence="17" type="ORF">HGUI_02925</name>
</gene>
<evidence type="ECO:0000256" key="9">
    <source>
        <dbReference type="ARBA" id="ARBA00022840"/>
    </source>
</evidence>
<keyword evidence="5 14" id="KW-0444">Lipid biosynthesis</keyword>
<name>A0A1L0CP70_9ASCO</name>
<feature type="domain" description="GHMP kinase C-terminal" evidence="16">
    <location>
        <begin position="312"/>
        <end position="375"/>
    </location>
</feature>
<dbReference type="UniPathway" id="UPA00057">
    <property type="reaction ID" value="UER00098"/>
</dbReference>
<dbReference type="VEuPathDB" id="FungiDB:HGUI_02925"/>
<evidence type="ECO:0000256" key="4">
    <source>
        <dbReference type="ARBA" id="ARBA00022490"/>
    </source>
</evidence>
<dbReference type="GO" id="GO:0005524">
    <property type="term" value="F:ATP binding"/>
    <property type="evidence" value="ECO:0007669"/>
    <property type="project" value="UniProtKB-KW"/>
</dbReference>
<dbReference type="AlphaFoldDB" id="A0A1L0CP70"/>
<evidence type="ECO:0000256" key="5">
    <source>
        <dbReference type="ARBA" id="ARBA00022516"/>
    </source>
</evidence>
<keyword evidence="7 14" id="KW-0547">Nucleotide-binding</keyword>
<evidence type="ECO:0000256" key="14">
    <source>
        <dbReference type="RuleBase" id="RU363087"/>
    </source>
</evidence>
<comment type="subcellular location">
    <subcellularLocation>
        <location evidence="1 14">Cytoplasm</location>
    </subcellularLocation>
</comment>
<dbReference type="InterPro" id="IPR036554">
    <property type="entry name" value="GHMP_kinase_C_sf"/>
</dbReference>
<dbReference type="Pfam" id="PF00288">
    <property type="entry name" value="GHMP_kinases_N"/>
    <property type="match status" value="1"/>
</dbReference>
<evidence type="ECO:0000256" key="3">
    <source>
        <dbReference type="ARBA" id="ARBA00012103"/>
    </source>
</evidence>
<evidence type="ECO:0000256" key="6">
    <source>
        <dbReference type="ARBA" id="ARBA00022679"/>
    </source>
</evidence>
<keyword evidence="10" id="KW-0460">Magnesium</keyword>
<sequence>MNLTFPIITTAPGKVIISGEHSAVYGKDVVASAVKNLRCYLLVEDISDVDKENVHTTHDLELDFPDLGLRCLWNVEQDLGHIINNKENQISSNAFTIFNQHLSDDIEIFLKNNIVHKETHLSHLHHSACHVFLYLLLHIVPKIKNKRFIMKSNVPVGAGLGSSAAVSVCLVQALLYCMGSEHLSDLKTINDLSLLGEKCVHGTPSGIDNAVATYGKAIILTTHTANGVKMKNLKVMDKFPESLNMLLINTKIPKSTKTLVANVKKLHEKDNNMISSILDAMHKCTQGILSEFELIRILESEESPEFEATVNSLFEKIRINHGLLCSIGVSHPGLEKIKILSDELKIGGTKLTGAGGGGCAMTILDPYASEEKVDEFKCSLIDLYGYDVYKSQLGGTGAYLIDTNRITKEILLDFEKNTKINENTVKLIDSLIP</sequence>
<organism evidence="17 18">
    <name type="scientific">Hanseniaspora guilliermondii</name>
    <dbReference type="NCBI Taxonomy" id="56406"/>
    <lineage>
        <taxon>Eukaryota</taxon>
        <taxon>Fungi</taxon>
        <taxon>Dikarya</taxon>
        <taxon>Ascomycota</taxon>
        <taxon>Saccharomycotina</taxon>
        <taxon>Saccharomycetes</taxon>
        <taxon>Saccharomycodales</taxon>
        <taxon>Saccharomycodaceae</taxon>
        <taxon>Hanseniaspora</taxon>
    </lineage>
</organism>
<keyword evidence="18" id="KW-1185">Reference proteome</keyword>
<dbReference type="PANTHER" id="PTHR43290:SF2">
    <property type="entry name" value="MEVALONATE KINASE"/>
    <property type="match status" value="1"/>
</dbReference>
<dbReference type="GO" id="GO:0006696">
    <property type="term" value="P:ergosterol biosynthetic process"/>
    <property type="evidence" value="ECO:0007669"/>
    <property type="project" value="EnsemblFungi"/>
</dbReference>